<dbReference type="EMBL" id="QWIQ01001049">
    <property type="protein sequence ID" value="RMY71023.1"/>
    <property type="molecule type" value="Genomic_DNA"/>
</dbReference>
<dbReference type="SUPFAM" id="SSF51182">
    <property type="entry name" value="RmlC-like cupins"/>
    <property type="match status" value="1"/>
</dbReference>
<comment type="cofactor">
    <cofactor evidence="12">
        <name>Fe cation</name>
        <dbReference type="ChEBI" id="CHEBI:24875"/>
    </cofactor>
    <text evidence="12">Binds 1 Fe cation per subunit.</text>
</comment>
<evidence type="ECO:0000256" key="11">
    <source>
        <dbReference type="PIRSR" id="PIRSR610300-51"/>
    </source>
</evidence>
<accession>A0A3M7E3L0</accession>
<dbReference type="AlphaFoldDB" id="A0A3M7E3L0"/>
<dbReference type="GO" id="GO:0017172">
    <property type="term" value="F:cysteine dioxygenase activity"/>
    <property type="evidence" value="ECO:0007669"/>
    <property type="project" value="UniProtKB-UniRule"/>
</dbReference>
<dbReference type="GO" id="GO:0019448">
    <property type="term" value="P:L-cysteine catabolic process"/>
    <property type="evidence" value="ECO:0007669"/>
    <property type="project" value="TreeGrafter"/>
</dbReference>
<comment type="catalytic activity">
    <reaction evidence="1 12">
        <text>L-cysteine + O2 = 3-sulfino-L-alanine + H(+)</text>
        <dbReference type="Rhea" id="RHEA:20441"/>
        <dbReference type="ChEBI" id="CHEBI:15378"/>
        <dbReference type="ChEBI" id="CHEBI:15379"/>
        <dbReference type="ChEBI" id="CHEBI:35235"/>
        <dbReference type="ChEBI" id="CHEBI:61085"/>
        <dbReference type="EC" id="1.13.11.20"/>
    </reaction>
</comment>
<feature type="cross-link" description="3'-(S-cysteinyl)-tyrosine (Cys-Tyr)" evidence="10">
    <location>
        <begin position="138"/>
        <end position="235"/>
    </location>
</feature>
<evidence type="ECO:0000313" key="14">
    <source>
        <dbReference type="EMBL" id="RMY71023.1"/>
    </source>
</evidence>
<dbReference type="EC" id="1.13.11.20" evidence="3 12"/>
<keyword evidence="7 12" id="KW-0560">Oxidoreductase</keyword>
<keyword evidence="6 12" id="KW-0223">Dioxygenase</keyword>
<evidence type="ECO:0000256" key="9">
    <source>
        <dbReference type="ARBA" id="ARBA00070673"/>
    </source>
</evidence>
<comment type="similarity">
    <text evidence="2 12">Belongs to the cysteine dioxygenase family.</text>
</comment>
<proteinExistence type="inferred from homology"/>
<feature type="binding site" evidence="11">
    <location>
        <position position="133"/>
    </location>
    <ligand>
        <name>Fe cation</name>
        <dbReference type="ChEBI" id="CHEBI:24875"/>
        <note>catalytic</note>
    </ligand>
</feature>
<name>A0A3M7E3L0_HORWE</name>
<keyword evidence="5 10" id="KW-0883">Thioether bond</keyword>
<feature type="region of interest" description="Disordered" evidence="13">
    <location>
        <begin position="1"/>
        <end position="49"/>
    </location>
</feature>
<dbReference type="Gene3D" id="2.60.120.10">
    <property type="entry name" value="Jelly Rolls"/>
    <property type="match status" value="1"/>
</dbReference>
<dbReference type="PANTHER" id="PTHR12918">
    <property type="entry name" value="CYSTEINE DIOXYGENASE"/>
    <property type="match status" value="1"/>
</dbReference>
<dbReference type="FunFam" id="2.60.120.10:FF:000189">
    <property type="entry name" value="Cysteine dioxygenase"/>
    <property type="match status" value="1"/>
</dbReference>
<evidence type="ECO:0000256" key="10">
    <source>
        <dbReference type="PIRSR" id="PIRSR610300-50"/>
    </source>
</evidence>
<evidence type="ECO:0000256" key="12">
    <source>
        <dbReference type="RuleBase" id="RU366010"/>
    </source>
</evidence>
<sequence>MRTPTMANRNQNFAANHADLVPASDPPNTTGKPESIHDSARGTPEPANNFDRLVQSINTILGPCNGIDSAGIDVEELKTAMRDYPSVEQEWEKFAFADYSRGYTRNLVDYGNGKSNLLILVWTPGKGSPIHDHANAHCVMRILKGRLTETLYTWPCQSGENGTAECATAGADPSCPNTEHSCSKSMAGELEPASLDVQRATTYQSGEVAYMSDNLGLHRIANPSENEVAVSLHLYTPPNAAKHGCHVFDEKTGKKSHVKQCHFFSELGVKN</sequence>
<evidence type="ECO:0000256" key="5">
    <source>
        <dbReference type="ARBA" id="ARBA00022784"/>
    </source>
</evidence>
<keyword evidence="8 11" id="KW-0408">Iron</keyword>
<keyword evidence="4 11" id="KW-0479">Metal-binding</keyword>
<evidence type="ECO:0000256" key="7">
    <source>
        <dbReference type="ARBA" id="ARBA00023002"/>
    </source>
</evidence>
<dbReference type="InterPro" id="IPR011051">
    <property type="entry name" value="RmlC_Cupin_sf"/>
</dbReference>
<protein>
    <recommendedName>
        <fullName evidence="9 12">Cysteine dioxygenase</fullName>
        <ecNumber evidence="3 12">1.13.11.20</ecNumber>
    </recommendedName>
</protein>
<evidence type="ECO:0000313" key="15">
    <source>
        <dbReference type="Proteomes" id="UP000281468"/>
    </source>
</evidence>
<organism evidence="14 15">
    <name type="scientific">Hortaea werneckii</name>
    <name type="common">Black yeast</name>
    <name type="synonym">Cladosporium werneckii</name>
    <dbReference type="NCBI Taxonomy" id="91943"/>
    <lineage>
        <taxon>Eukaryota</taxon>
        <taxon>Fungi</taxon>
        <taxon>Dikarya</taxon>
        <taxon>Ascomycota</taxon>
        <taxon>Pezizomycotina</taxon>
        <taxon>Dothideomycetes</taxon>
        <taxon>Dothideomycetidae</taxon>
        <taxon>Mycosphaerellales</taxon>
        <taxon>Teratosphaeriaceae</taxon>
        <taxon>Hortaea</taxon>
    </lineage>
</organism>
<evidence type="ECO:0000256" key="3">
    <source>
        <dbReference type="ARBA" id="ARBA00013133"/>
    </source>
</evidence>
<evidence type="ECO:0000256" key="13">
    <source>
        <dbReference type="SAM" id="MobiDB-lite"/>
    </source>
</evidence>
<evidence type="ECO:0000256" key="8">
    <source>
        <dbReference type="ARBA" id="ARBA00023004"/>
    </source>
</evidence>
<dbReference type="VEuPathDB" id="FungiDB:BTJ68_14620"/>
<dbReference type="Pfam" id="PF05995">
    <property type="entry name" value="CDO_I"/>
    <property type="match status" value="1"/>
</dbReference>
<gene>
    <name evidence="14" type="ORF">D0862_14660</name>
</gene>
<evidence type="ECO:0000256" key="1">
    <source>
        <dbReference type="ARBA" id="ARBA00000629"/>
    </source>
</evidence>
<dbReference type="PANTHER" id="PTHR12918:SF1">
    <property type="entry name" value="CYSTEINE DIOXYGENASE TYPE 1"/>
    <property type="match status" value="1"/>
</dbReference>
<dbReference type="InterPro" id="IPR010300">
    <property type="entry name" value="CDO_1"/>
</dbReference>
<feature type="compositionally biased region" description="Polar residues" evidence="13">
    <location>
        <begin position="1"/>
        <end position="14"/>
    </location>
</feature>
<reference evidence="14 15" key="1">
    <citation type="journal article" date="2018" name="BMC Genomics">
        <title>Genomic evidence for intraspecific hybridization in a clonal and extremely halotolerant yeast.</title>
        <authorList>
            <person name="Gostincar C."/>
            <person name="Stajich J.E."/>
            <person name="Zupancic J."/>
            <person name="Zalar P."/>
            <person name="Gunde-Cimerman N."/>
        </authorList>
    </citation>
    <scope>NUCLEOTIDE SEQUENCE [LARGE SCALE GENOMIC DNA]</scope>
    <source>
        <strain evidence="14 15">EXF-171</strain>
    </source>
</reference>
<dbReference type="Proteomes" id="UP000281468">
    <property type="component" value="Unassembled WGS sequence"/>
</dbReference>
<feature type="binding site" evidence="11">
    <location>
        <position position="218"/>
    </location>
    <ligand>
        <name>Fe cation</name>
        <dbReference type="ChEBI" id="CHEBI:24875"/>
        <note>catalytic</note>
    </ligand>
</feature>
<evidence type="ECO:0000256" key="2">
    <source>
        <dbReference type="ARBA" id="ARBA00006622"/>
    </source>
</evidence>
<evidence type="ECO:0000256" key="6">
    <source>
        <dbReference type="ARBA" id="ARBA00022964"/>
    </source>
</evidence>
<dbReference type="GO" id="GO:0008198">
    <property type="term" value="F:ferrous iron binding"/>
    <property type="evidence" value="ECO:0007669"/>
    <property type="project" value="TreeGrafter"/>
</dbReference>
<comment type="caution">
    <text evidence="14">The sequence shown here is derived from an EMBL/GenBank/DDBJ whole genome shotgun (WGS) entry which is preliminary data.</text>
</comment>
<dbReference type="InterPro" id="IPR014710">
    <property type="entry name" value="RmlC-like_jellyroll"/>
</dbReference>
<dbReference type="CDD" id="cd10548">
    <property type="entry name" value="cupin_CDO"/>
    <property type="match status" value="1"/>
</dbReference>
<evidence type="ECO:0000256" key="4">
    <source>
        <dbReference type="ARBA" id="ARBA00022723"/>
    </source>
</evidence>
<feature type="binding site" evidence="11">
    <location>
        <position position="131"/>
    </location>
    <ligand>
        <name>Fe cation</name>
        <dbReference type="ChEBI" id="CHEBI:24875"/>
        <note>catalytic</note>
    </ligand>
</feature>